<dbReference type="EMBL" id="UGYZ01000002">
    <property type="protein sequence ID" value="SUJ06699.1"/>
    <property type="molecule type" value="Genomic_DNA"/>
</dbReference>
<protein>
    <submittedName>
        <fullName evidence="1">Uncharacterized protein</fullName>
    </submittedName>
</protein>
<name>A0A380BT73_SPOPA</name>
<evidence type="ECO:0000313" key="1">
    <source>
        <dbReference type="EMBL" id="SUJ06699.1"/>
    </source>
</evidence>
<dbReference type="RefSeq" id="WP_115361400.1">
    <property type="nucleotide sequence ID" value="NZ_CP038012.1"/>
</dbReference>
<sequence length="100" mass="11743">MIYTTGFVTMLTNAKSKRLDNFKSDTLTLEFMEDVIDDASLKIRYRYTAFLPRSYECQTLEDYTGKIKPFIQKQVPSMIVSLQVTHLNYVSERAKRKFGR</sequence>
<organism evidence="1 2">
    <name type="scientific">Sporosarcina pasteurii</name>
    <name type="common">Bacillus pasteurii</name>
    <dbReference type="NCBI Taxonomy" id="1474"/>
    <lineage>
        <taxon>Bacteria</taxon>
        <taxon>Bacillati</taxon>
        <taxon>Bacillota</taxon>
        <taxon>Bacilli</taxon>
        <taxon>Bacillales</taxon>
        <taxon>Caryophanaceae</taxon>
        <taxon>Sporosarcina</taxon>
    </lineage>
</organism>
<dbReference type="AlphaFoldDB" id="A0A380BT73"/>
<gene>
    <name evidence="1" type="ORF">NCTC4822_01762</name>
</gene>
<proteinExistence type="predicted"/>
<dbReference type="Proteomes" id="UP000254519">
    <property type="component" value="Unassembled WGS sequence"/>
</dbReference>
<keyword evidence="2" id="KW-1185">Reference proteome</keyword>
<evidence type="ECO:0000313" key="2">
    <source>
        <dbReference type="Proteomes" id="UP000254519"/>
    </source>
</evidence>
<reference evidence="1 2" key="1">
    <citation type="submission" date="2018-06" db="EMBL/GenBank/DDBJ databases">
        <authorList>
            <consortium name="Pathogen Informatics"/>
            <person name="Doyle S."/>
        </authorList>
    </citation>
    <scope>NUCLEOTIDE SEQUENCE [LARGE SCALE GENOMIC DNA]</scope>
    <source>
        <strain evidence="2">ATCC 11859 / DSM 33 / NCIB 8841 / NCTC 4822</strain>
    </source>
</reference>
<dbReference type="OrthoDB" id="2860025at2"/>
<accession>A0A380BT73</accession>